<gene>
    <name evidence="1" type="ORF">APZ42_029324</name>
</gene>
<keyword evidence="2" id="KW-1185">Reference proteome</keyword>
<dbReference type="AlphaFoldDB" id="A0A164PR33"/>
<dbReference type="Proteomes" id="UP000076858">
    <property type="component" value="Unassembled WGS sequence"/>
</dbReference>
<accession>A0A164PR33</accession>
<organism evidence="1 2">
    <name type="scientific">Daphnia magna</name>
    <dbReference type="NCBI Taxonomy" id="35525"/>
    <lineage>
        <taxon>Eukaryota</taxon>
        <taxon>Metazoa</taxon>
        <taxon>Ecdysozoa</taxon>
        <taxon>Arthropoda</taxon>
        <taxon>Crustacea</taxon>
        <taxon>Branchiopoda</taxon>
        <taxon>Diplostraca</taxon>
        <taxon>Cladocera</taxon>
        <taxon>Anomopoda</taxon>
        <taxon>Daphniidae</taxon>
        <taxon>Daphnia</taxon>
    </lineage>
</organism>
<evidence type="ECO:0000313" key="1">
    <source>
        <dbReference type="EMBL" id="KZS07068.1"/>
    </source>
</evidence>
<name>A0A164PR33_9CRUS</name>
<sequence>MTKEVHRHVCAIIFLFFFSAKVWRLYCNVNIENQLASVQRKPSV</sequence>
<protein>
    <submittedName>
        <fullName evidence="1">Uncharacterized protein</fullName>
    </submittedName>
</protein>
<dbReference type="EMBL" id="LRGB01002573">
    <property type="protein sequence ID" value="KZS07068.1"/>
    <property type="molecule type" value="Genomic_DNA"/>
</dbReference>
<reference evidence="1 2" key="1">
    <citation type="submission" date="2016-03" db="EMBL/GenBank/DDBJ databases">
        <title>EvidentialGene: Evidence-directed Construction of Genes on Genomes.</title>
        <authorList>
            <person name="Gilbert D.G."/>
            <person name="Choi J.-H."/>
            <person name="Mockaitis K."/>
            <person name="Colbourne J."/>
            <person name="Pfrender M."/>
        </authorList>
    </citation>
    <scope>NUCLEOTIDE SEQUENCE [LARGE SCALE GENOMIC DNA]</scope>
    <source>
        <strain evidence="1 2">Xinb3</strain>
        <tissue evidence="1">Complete organism</tissue>
    </source>
</reference>
<proteinExistence type="predicted"/>
<comment type="caution">
    <text evidence="1">The sequence shown here is derived from an EMBL/GenBank/DDBJ whole genome shotgun (WGS) entry which is preliminary data.</text>
</comment>
<evidence type="ECO:0000313" key="2">
    <source>
        <dbReference type="Proteomes" id="UP000076858"/>
    </source>
</evidence>